<sequence>MALEVRTMEKIRSAGGNPNYKRILLKLSGEALKNSKLGTPISDHRLRKICYEIKEVHALGIEIGVVIGGGNIFRGLAGQDKGVNRNTGDYMGMLSTMINGLAIMDFLEKIDVEARIQTAIPMEKIGEPFILRRTIQHLEKGRIVIFVAGTGNPYFSTDTAAALRASEISADLLLKATDVDGIYDKDPKKDSKAKKFDEISYIDVLQKRLRVMDTAAFSLCLDNGIPILVLNMNKPGNIKKALMGEKLGTLVA</sequence>
<dbReference type="FunFam" id="3.40.1160.10:FF:000001">
    <property type="entry name" value="Uridylate kinase"/>
    <property type="match status" value="1"/>
</dbReference>
<evidence type="ECO:0000256" key="5">
    <source>
        <dbReference type="ARBA" id="ARBA00022679"/>
    </source>
</evidence>
<feature type="binding site" evidence="11">
    <location>
        <position position="70"/>
    </location>
    <ligand>
        <name>ATP</name>
        <dbReference type="ChEBI" id="CHEBI:30616"/>
    </ligand>
</feature>
<evidence type="ECO:0000313" key="14">
    <source>
        <dbReference type="Proteomes" id="UP000247465"/>
    </source>
</evidence>
<dbReference type="KEGG" id="mtar:DF168_01824"/>
<comment type="subcellular location">
    <subcellularLocation>
        <location evidence="1 11">Cytoplasm</location>
    </subcellularLocation>
</comment>
<dbReference type="CDD" id="cd04254">
    <property type="entry name" value="AAK_UMPK-PyrH-Ec"/>
    <property type="match status" value="1"/>
</dbReference>
<keyword evidence="8 11" id="KW-0067">ATP-binding</keyword>
<dbReference type="Gene3D" id="3.40.1160.10">
    <property type="entry name" value="Acetylglutamate kinase-like"/>
    <property type="match status" value="1"/>
</dbReference>
<comment type="similarity">
    <text evidence="3 11">Belongs to the UMP kinase family.</text>
</comment>
<feature type="binding site" evidence="11">
    <location>
        <position position="89"/>
    </location>
    <ligand>
        <name>UMP</name>
        <dbReference type="ChEBI" id="CHEBI:57865"/>
    </ligand>
</feature>
<dbReference type="HAMAP" id="MF_01220_B">
    <property type="entry name" value="PyrH_B"/>
    <property type="match status" value="1"/>
</dbReference>
<dbReference type="PANTHER" id="PTHR42833:SF4">
    <property type="entry name" value="URIDYLATE KINASE PUMPKIN, CHLOROPLASTIC"/>
    <property type="match status" value="1"/>
</dbReference>
<evidence type="ECO:0000256" key="3">
    <source>
        <dbReference type="ARBA" id="ARBA00007614"/>
    </source>
</evidence>
<dbReference type="PANTHER" id="PTHR42833">
    <property type="entry name" value="URIDYLATE KINASE"/>
    <property type="match status" value="1"/>
</dbReference>
<evidence type="ECO:0000256" key="6">
    <source>
        <dbReference type="ARBA" id="ARBA00022741"/>
    </source>
</evidence>
<dbReference type="GO" id="GO:0005737">
    <property type="term" value="C:cytoplasm"/>
    <property type="evidence" value="ECO:0007669"/>
    <property type="project" value="UniProtKB-SubCell"/>
</dbReference>
<feature type="binding site" evidence="11">
    <location>
        <position position="74"/>
    </location>
    <ligand>
        <name>ATP</name>
        <dbReference type="ChEBI" id="CHEBI:30616"/>
    </ligand>
</feature>
<keyword evidence="7 11" id="KW-0418">Kinase</keyword>
<comment type="caution">
    <text evidence="11">Lacks conserved residue(s) required for the propagation of feature annotation.</text>
</comment>
<proteinExistence type="inferred from homology"/>
<evidence type="ECO:0000256" key="2">
    <source>
        <dbReference type="ARBA" id="ARBA00004791"/>
    </source>
</evidence>
<keyword evidence="4 11" id="KW-0963">Cytoplasm</keyword>
<feature type="binding site" evidence="11">
    <location>
        <begin position="26"/>
        <end position="29"/>
    </location>
    <ligand>
        <name>ATP</name>
        <dbReference type="ChEBI" id="CHEBI:30616"/>
    </ligand>
</feature>
<feature type="binding site" evidence="11">
    <location>
        <position position="186"/>
    </location>
    <ligand>
        <name>ATP</name>
        <dbReference type="ChEBI" id="CHEBI:30616"/>
    </ligand>
</feature>
<feature type="binding site" evidence="11">
    <location>
        <position position="183"/>
    </location>
    <ligand>
        <name>ATP</name>
        <dbReference type="ChEBI" id="CHEBI:30616"/>
    </ligand>
</feature>
<evidence type="ECO:0000256" key="9">
    <source>
        <dbReference type="ARBA" id="ARBA00022975"/>
    </source>
</evidence>
<dbReference type="EMBL" id="CP029803">
    <property type="protein sequence ID" value="AWT60608.1"/>
    <property type="molecule type" value="Genomic_DNA"/>
</dbReference>
<dbReference type="GO" id="GO:0005524">
    <property type="term" value="F:ATP binding"/>
    <property type="evidence" value="ECO:0007669"/>
    <property type="project" value="UniProtKB-KW"/>
</dbReference>
<evidence type="ECO:0000259" key="12">
    <source>
        <dbReference type="Pfam" id="PF00696"/>
    </source>
</evidence>
<keyword evidence="9 11" id="KW-0665">Pyrimidine biosynthesis</keyword>
<comment type="activity regulation">
    <text evidence="11">Inhibited by UTP.</text>
</comment>
<dbReference type="InterPro" id="IPR015963">
    <property type="entry name" value="Uridylate_kinase_bac"/>
</dbReference>
<feature type="domain" description="Aspartate/glutamate/uridylate kinase" evidence="12">
    <location>
        <begin position="21"/>
        <end position="231"/>
    </location>
</feature>
<comment type="catalytic activity">
    <reaction evidence="10 11">
        <text>UMP + ATP = UDP + ADP</text>
        <dbReference type="Rhea" id="RHEA:24400"/>
        <dbReference type="ChEBI" id="CHEBI:30616"/>
        <dbReference type="ChEBI" id="CHEBI:57865"/>
        <dbReference type="ChEBI" id="CHEBI:58223"/>
        <dbReference type="ChEBI" id="CHEBI:456216"/>
        <dbReference type="EC" id="2.7.4.22"/>
    </reaction>
</comment>
<dbReference type="GO" id="GO:0033862">
    <property type="term" value="F:UMP kinase activity"/>
    <property type="evidence" value="ECO:0007669"/>
    <property type="project" value="UniProtKB-EC"/>
</dbReference>
<dbReference type="GO" id="GO:0006225">
    <property type="term" value="P:UDP biosynthetic process"/>
    <property type="evidence" value="ECO:0007669"/>
    <property type="project" value="TreeGrafter"/>
</dbReference>
<evidence type="ECO:0000256" key="4">
    <source>
        <dbReference type="ARBA" id="ARBA00022490"/>
    </source>
</evidence>
<gene>
    <name evidence="11 13" type="primary">pyrH</name>
    <name evidence="13" type="ORF">DF168_01824</name>
</gene>
<dbReference type="Pfam" id="PF00696">
    <property type="entry name" value="AA_kinase"/>
    <property type="match status" value="1"/>
</dbReference>
<evidence type="ECO:0000256" key="1">
    <source>
        <dbReference type="ARBA" id="ARBA00004496"/>
    </source>
</evidence>
<dbReference type="EC" id="2.7.4.22" evidence="11"/>
<feature type="binding site" evidence="11">
    <location>
        <position position="69"/>
    </location>
    <ligand>
        <name>UMP</name>
        <dbReference type="ChEBI" id="CHEBI:57865"/>
    </ligand>
</feature>
<name>A0A2Z4AHE4_9BACT</name>
<reference evidence="13 14" key="1">
    <citation type="submission" date="2018-06" db="EMBL/GenBank/DDBJ databases">
        <title>Draft Genome Sequence of a Novel Marine Bacterium Related to the Verrucomicrobia.</title>
        <authorList>
            <person name="Vosseberg J."/>
            <person name="Martijn J."/>
            <person name="Ettema T.J.G."/>
        </authorList>
    </citation>
    <scope>NUCLEOTIDE SEQUENCE [LARGE SCALE GENOMIC DNA]</scope>
    <source>
        <strain evidence="13">TARA_B100001123</strain>
    </source>
</reference>
<keyword evidence="5 11" id="KW-0808">Transferase</keyword>
<evidence type="ECO:0000313" key="13">
    <source>
        <dbReference type="EMBL" id="AWT60608.1"/>
    </source>
</evidence>
<feature type="binding site" evidence="11">
    <location>
        <position position="177"/>
    </location>
    <ligand>
        <name>ATP</name>
        <dbReference type="ChEBI" id="CHEBI:30616"/>
    </ligand>
</feature>
<accession>A0A2Z4AHE4</accession>
<organism evidence="13 14">
    <name type="scientific">Candidatus Moanibacter tarae</name>
    <dbReference type="NCBI Taxonomy" id="2200854"/>
    <lineage>
        <taxon>Bacteria</taxon>
        <taxon>Pseudomonadati</taxon>
        <taxon>Verrucomicrobiota</taxon>
        <taxon>Opitutia</taxon>
        <taxon>Puniceicoccales</taxon>
        <taxon>Puniceicoccales incertae sedis</taxon>
        <taxon>Candidatus Moanibacter</taxon>
    </lineage>
</organism>
<dbReference type="GO" id="GO:0044210">
    <property type="term" value="P:'de novo' CTP biosynthetic process"/>
    <property type="evidence" value="ECO:0007669"/>
    <property type="project" value="UniProtKB-UniRule"/>
</dbReference>
<dbReference type="SUPFAM" id="SSF53633">
    <property type="entry name" value="Carbamate kinase-like"/>
    <property type="match status" value="1"/>
</dbReference>
<evidence type="ECO:0000256" key="11">
    <source>
        <dbReference type="HAMAP-Rule" id="MF_01220"/>
    </source>
</evidence>
<dbReference type="NCBIfam" id="TIGR02075">
    <property type="entry name" value="pyrH_bact"/>
    <property type="match status" value="1"/>
</dbReference>
<keyword evidence="6 11" id="KW-0547">Nucleotide-binding</keyword>
<comment type="subunit">
    <text evidence="11">Homohexamer.</text>
</comment>
<dbReference type="InterPro" id="IPR011817">
    <property type="entry name" value="Uridylate_kinase"/>
</dbReference>
<dbReference type="InterPro" id="IPR036393">
    <property type="entry name" value="AceGlu_kinase-like_sf"/>
</dbReference>
<dbReference type="PIRSF" id="PIRSF005650">
    <property type="entry name" value="Uridylate_kin"/>
    <property type="match status" value="1"/>
</dbReference>
<comment type="function">
    <text evidence="11">Catalyzes the reversible phosphorylation of UMP to UDP.</text>
</comment>
<feature type="binding site" evidence="11">
    <location>
        <begin position="150"/>
        <end position="157"/>
    </location>
    <ligand>
        <name>UMP</name>
        <dbReference type="ChEBI" id="CHEBI:57865"/>
    </ligand>
</feature>
<evidence type="ECO:0000256" key="7">
    <source>
        <dbReference type="ARBA" id="ARBA00022777"/>
    </source>
</evidence>
<dbReference type="UniPathway" id="UPA00159">
    <property type="reaction ID" value="UER00275"/>
</dbReference>
<dbReference type="InterPro" id="IPR001048">
    <property type="entry name" value="Asp/Glu/Uridylate_kinase"/>
</dbReference>
<comment type="pathway">
    <text evidence="2 11">Pyrimidine metabolism; CTP biosynthesis via de novo pathway; UDP from UMP (UMPK route): step 1/1.</text>
</comment>
<protein>
    <recommendedName>
        <fullName evidence="11">Uridylate kinase</fullName>
        <shortName evidence="11">UK</shortName>
        <ecNumber evidence="11">2.7.4.22</ecNumber>
    </recommendedName>
    <alternativeName>
        <fullName evidence="11">Uridine monophosphate kinase</fullName>
        <shortName evidence="11">UMP kinase</shortName>
        <shortName evidence="11">UMPK</shortName>
    </alternativeName>
</protein>
<dbReference type="AlphaFoldDB" id="A0A2Z4AHE4"/>
<evidence type="ECO:0000256" key="10">
    <source>
        <dbReference type="ARBA" id="ARBA00047767"/>
    </source>
</evidence>
<dbReference type="Proteomes" id="UP000247465">
    <property type="component" value="Chromosome"/>
</dbReference>
<evidence type="ECO:0000256" key="8">
    <source>
        <dbReference type="ARBA" id="ARBA00022840"/>
    </source>
</evidence>